<keyword evidence="3" id="KW-1185">Reference proteome</keyword>
<dbReference type="AlphaFoldDB" id="A0ABC8JGA0"/>
<feature type="region of interest" description="Disordered" evidence="1">
    <location>
        <begin position="48"/>
        <end position="67"/>
    </location>
</feature>
<accession>A0ABC8JGA0</accession>
<name>A0ABC8JGA0_ERUVS</name>
<gene>
    <name evidence="2" type="ORF">ERUC_LOCUS10446</name>
</gene>
<organism evidence="2 3">
    <name type="scientific">Eruca vesicaria subsp. sativa</name>
    <name type="common">Garden rocket</name>
    <name type="synonym">Eruca sativa</name>
    <dbReference type="NCBI Taxonomy" id="29727"/>
    <lineage>
        <taxon>Eukaryota</taxon>
        <taxon>Viridiplantae</taxon>
        <taxon>Streptophyta</taxon>
        <taxon>Embryophyta</taxon>
        <taxon>Tracheophyta</taxon>
        <taxon>Spermatophyta</taxon>
        <taxon>Magnoliopsida</taxon>
        <taxon>eudicotyledons</taxon>
        <taxon>Gunneridae</taxon>
        <taxon>Pentapetalae</taxon>
        <taxon>rosids</taxon>
        <taxon>malvids</taxon>
        <taxon>Brassicales</taxon>
        <taxon>Brassicaceae</taxon>
        <taxon>Brassiceae</taxon>
        <taxon>Eruca</taxon>
    </lineage>
</organism>
<evidence type="ECO:0000313" key="2">
    <source>
        <dbReference type="EMBL" id="CAH8325625.1"/>
    </source>
</evidence>
<protein>
    <submittedName>
        <fullName evidence="2">Uncharacterized protein</fullName>
    </submittedName>
</protein>
<dbReference type="EMBL" id="CAKOAT010102710">
    <property type="protein sequence ID" value="CAH8325625.1"/>
    <property type="molecule type" value="Genomic_DNA"/>
</dbReference>
<comment type="caution">
    <text evidence="2">The sequence shown here is derived from an EMBL/GenBank/DDBJ whole genome shotgun (WGS) entry which is preliminary data.</text>
</comment>
<evidence type="ECO:0000313" key="3">
    <source>
        <dbReference type="Proteomes" id="UP001642260"/>
    </source>
</evidence>
<sequence length="67" mass="7942">MGVTEEEANEVQKDAIPDMRILGFKDEEKRLRLKKFSTTLIGINIPTTERDTRERSQHMREELLQRI</sequence>
<reference evidence="2 3" key="1">
    <citation type="submission" date="2022-03" db="EMBL/GenBank/DDBJ databases">
        <authorList>
            <person name="Macdonald S."/>
            <person name="Ahmed S."/>
            <person name="Newling K."/>
        </authorList>
    </citation>
    <scope>NUCLEOTIDE SEQUENCE [LARGE SCALE GENOMIC DNA]</scope>
</reference>
<dbReference type="Proteomes" id="UP001642260">
    <property type="component" value="Unassembled WGS sequence"/>
</dbReference>
<evidence type="ECO:0000256" key="1">
    <source>
        <dbReference type="SAM" id="MobiDB-lite"/>
    </source>
</evidence>
<proteinExistence type="predicted"/>